<dbReference type="EMBL" id="QLLO01000007">
    <property type="protein sequence ID" value="RAJ13248.1"/>
    <property type="molecule type" value="Genomic_DNA"/>
</dbReference>
<protein>
    <recommendedName>
        <fullName evidence="2">Curli production assembly/transport component CsgE</fullName>
    </recommendedName>
</protein>
<reference evidence="4 5" key="1">
    <citation type="submission" date="2018-06" db="EMBL/GenBank/DDBJ databases">
        <title>Genomic Encyclopedia of Archaeal and Bacterial Type Strains, Phase II (KMG-II): from individual species to whole genera.</title>
        <authorList>
            <person name="Goeker M."/>
        </authorList>
    </citation>
    <scope>NUCLEOTIDE SEQUENCE [LARGE SCALE GENOMIC DNA]</scope>
    <source>
        <strain evidence="4 5">DSM 24464</strain>
    </source>
</reference>
<proteinExistence type="predicted"/>
<keyword evidence="5" id="KW-1185">Reference proteome</keyword>
<gene>
    <name evidence="4" type="ORF">LY08_02148</name>
</gene>
<comment type="function">
    <text evidence="1">May be involved in the biogenesis of curli organelles.</text>
</comment>
<evidence type="ECO:0000256" key="1">
    <source>
        <dbReference type="ARBA" id="ARBA00003989"/>
    </source>
</evidence>
<comment type="caution">
    <text evidence="4">The sequence shown here is derived from an EMBL/GenBank/DDBJ whole genome shotgun (WGS) entry which is preliminary data.</text>
</comment>
<organism evidence="4 5">
    <name type="scientific">Olleya aquimaris</name>
    <dbReference type="NCBI Taxonomy" id="639310"/>
    <lineage>
        <taxon>Bacteria</taxon>
        <taxon>Pseudomonadati</taxon>
        <taxon>Bacteroidota</taxon>
        <taxon>Flavobacteriia</taxon>
        <taxon>Flavobacteriales</taxon>
        <taxon>Flavobacteriaceae</taxon>
    </lineage>
</organism>
<evidence type="ECO:0000313" key="4">
    <source>
        <dbReference type="EMBL" id="RAJ13248.1"/>
    </source>
</evidence>
<dbReference type="RefSeq" id="WP_111660430.1">
    <property type="nucleotide sequence ID" value="NZ_QLLO01000007.1"/>
</dbReference>
<sequence>MVLCVNQKTIISVVILLFTITVQAQLYNTEVEAKLNINQDNDNINIKGIAINKTQNTKNLSYKLSVFKTDEHKNKSKNEQSGQFTLDSNQQKDLSTTSINFDQKTKVIILLLLYDANENIIGKDRVVLNDDGQNNINKVEVLKDIAAKVEDVSIKINAQAINNEVEAEIQTDNQNDFTTIKGTAFNKTEITKSLIYKLVLFNKDESLNNIEELTNERFILNANQKTDLSSITFKLNDNEKKIAVLLIYDLDNNIVGQDRVVFNEDLKEEEAKKQRILEKLKQEQELSKDINTQKRDGLELKGIVVEDTKTKPGRDFYKLFYSLYTQNNINGNQVVTIKEILAIGRNTKIEVIVGDDKIFSFFVRPSTEYLTKMNDYAIINVYKHFKKLEKESKTIKRY</sequence>
<dbReference type="AlphaFoldDB" id="A0A327RAQ2"/>
<dbReference type="Pfam" id="PF10627">
    <property type="entry name" value="CsgE"/>
    <property type="match status" value="1"/>
</dbReference>
<dbReference type="InterPro" id="IPR018900">
    <property type="entry name" value="Curli_CsgE"/>
</dbReference>
<name>A0A327RAQ2_9FLAO</name>
<evidence type="ECO:0000256" key="2">
    <source>
        <dbReference type="ARBA" id="ARBA00014024"/>
    </source>
</evidence>
<evidence type="ECO:0000256" key="3">
    <source>
        <dbReference type="ARBA" id="ARBA00022729"/>
    </source>
</evidence>
<dbReference type="Gene3D" id="2.60.40.2420">
    <property type="match status" value="1"/>
</dbReference>
<keyword evidence="3" id="KW-0732">Signal</keyword>
<dbReference type="Proteomes" id="UP000248703">
    <property type="component" value="Unassembled WGS sequence"/>
</dbReference>
<dbReference type="InterPro" id="IPR053722">
    <property type="entry name" value="Curli_assembly_CsgC/AgfC"/>
</dbReference>
<dbReference type="OrthoDB" id="1524955at2"/>
<evidence type="ECO:0000313" key="5">
    <source>
        <dbReference type="Proteomes" id="UP000248703"/>
    </source>
</evidence>
<accession>A0A327RAQ2</accession>